<comment type="caution">
    <text evidence="4">The sequence shown here is derived from an EMBL/GenBank/DDBJ whole genome shotgun (WGS) entry which is preliminary data.</text>
</comment>
<feature type="non-terminal residue" evidence="4">
    <location>
        <position position="1"/>
    </location>
</feature>
<keyword evidence="2" id="KW-0812">Transmembrane</keyword>
<dbReference type="EMBL" id="PVNG01000009">
    <property type="protein sequence ID" value="PRX64433.1"/>
    <property type="molecule type" value="Genomic_DNA"/>
</dbReference>
<keyword evidence="2" id="KW-0472">Membrane</keyword>
<gene>
    <name evidence="4" type="ORF">B0I32_109362</name>
</gene>
<accession>A0A2T0MYW3</accession>
<feature type="domain" description="YdbS-like PH" evidence="3">
    <location>
        <begin position="85"/>
        <end position="163"/>
    </location>
</feature>
<protein>
    <submittedName>
        <fullName evidence="4">Putative membrane protein</fullName>
    </submittedName>
</protein>
<evidence type="ECO:0000256" key="1">
    <source>
        <dbReference type="SAM" id="MobiDB-lite"/>
    </source>
</evidence>
<proteinExistence type="predicted"/>
<name>A0A2T0MYW3_9ACTN</name>
<dbReference type="OrthoDB" id="4121259at2"/>
<feature type="transmembrane region" description="Helical" evidence="2">
    <location>
        <begin position="32"/>
        <end position="52"/>
    </location>
</feature>
<feature type="transmembrane region" description="Helical" evidence="2">
    <location>
        <begin position="276"/>
        <end position="304"/>
    </location>
</feature>
<sequence>RAQRRQHEQAGGGQAVRGGGWRRLAGRSPWASGVKSLAVVVGAVAGVVRFLSGRDWPFWGVVGVCAGVAVLIVAGAAAYDVLRLRAARWRLTPERLELRSGVTTRRHRSLPRDRVRSVDLRADPVRRMFGLTVVKVGTGEQAGDDTELVLDSLGRREAESLRRVLLHQGEPAERADGSQADRTPVGGTRADRLAAHETLADGTSTGETRADRLLADGTRVDGLVAELRWSWVRYAPLSVWTFTGAAVVLGALYKALDAFGLKKVTGRLAAGVWDWVVTLPLLAVPMLLTANLLVGVLGAGLLFAESWGGYRLEREPGRLRVRRGLLTSRSLTLEERRLRGVEISEPLLLRLGGGARVRTVATGLSTSGGDESEDASALTPPLPRALAMRIAALVAGAGLPALTPHPPAARRRRIIRAVVTAVVTALVTTLATIMTRALVTPPLPGPATGVAGGAAPVDGRMNGQVTGWLDGGVGEWVWGWVWVLPVVVLAFGLWLAVAGATSLGHALSSRHLVIRRGAVARRTVALERRGIAGWTITESYFQRRAGLLTVRATTAAGKGHYEVVDVGHGDGLDLADRAVPGLLAPFLSRRTSARRR</sequence>
<dbReference type="InterPro" id="IPR005182">
    <property type="entry name" value="YdbS-like_PH"/>
</dbReference>
<feature type="transmembrane region" description="Helical" evidence="2">
    <location>
        <begin position="480"/>
        <end position="507"/>
    </location>
</feature>
<feature type="transmembrane region" description="Helical" evidence="2">
    <location>
        <begin position="414"/>
        <end position="434"/>
    </location>
</feature>
<dbReference type="RefSeq" id="WP_146178278.1">
    <property type="nucleotide sequence ID" value="NZ_PVNG01000009.1"/>
</dbReference>
<dbReference type="PANTHER" id="PTHR34473">
    <property type="entry name" value="UPF0699 TRANSMEMBRANE PROTEIN YDBS"/>
    <property type="match status" value="1"/>
</dbReference>
<dbReference type="AlphaFoldDB" id="A0A2T0MYW3"/>
<reference evidence="4 5" key="1">
    <citation type="submission" date="2018-03" db="EMBL/GenBank/DDBJ databases">
        <title>Genomic Encyclopedia of Type Strains, Phase III (KMG-III): the genomes of soil and plant-associated and newly described type strains.</title>
        <authorList>
            <person name="Whitman W."/>
        </authorList>
    </citation>
    <scope>NUCLEOTIDE SEQUENCE [LARGE SCALE GENOMIC DNA]</scope>
    <source>
        <strain evidence="4 5">CGMCC 4.7104</strain>
    </source>
</reference>
<feature type="transmembrane region" description="Helical" evidence="2">
    <location>
        <begin position="58"/>
        <end position="82"/>
    </location>
</feature>
<dbReference type="Pfam" id="PF03703">
    <property type="entry name" value="bPH_2"/>
    <property type="match status" value="2"/>
</dbReference>
<keyword evidence="5" id="KW-1185">Reference proteome</keyword>
<feature type="region of interest" description="Disordered" evidence="1">
    <location>
        <begin position="169"/>
        <end position="188"/>
    </location>
</feature>
<evidence type="ECO:0000313" key="4">
    <source>
        <dbReference type="EMBL" id="PRX64433.1"/>
    </source>
</evidence>
<keyword evidence="2" id="KW-1133">Transmembrane helix</keyword>
<dbReference type="PANTHER" id="PTHR34473:SF2">
    <property type="entry name" value="UPF0699 TRANSMEMBRANE PROTEIN YDBT"/>
    <property type="match status" value="1"/>
</dbReference>
<feature type="domain" description="YdbS-like PH" evidence="3">
    <location>
        <begin position="507"/>
        <end position="566"/>
    </location>
</feature>
<dbReference type="Proteomes" id="UP000238312">
    <property type="component" value="Unassembled WGS sequence"/>
</dbReference>
<evidence type="ECO:0000313" key="5">
    <source>
        <dbReference type="Proteomes" id="UP000238312"/>
    </source>
</evidence>
<evidence type="ECO:0000256" key="2">
    <source>
        <dbReference type="SAM" id="Phobius"/>
    </source>
</evidence>
<feature type="transmembrane region" description="Helical" evidence="2">
    <location>
        <begin position="237"/>
        <end position="256"/>
    </location>
</feature>
<evidence type="ECO:0000259" key="3">
    <source>
        <dbReference type="Pfam" id="PF03703"/>
    </source>
</evidence>
<organism evidence="4 5">
    <name type="scientific">Nonomuraea fuscirosea</name>
    <dbReference type="NCBI Taxonomy" id="1291556"/>
    <lineage>
        <taxon>Bacteria</taxon>
        <taxon>Bacillati</taxon>
        <taxon>Actinomycetota</taxon>
        <taxon>Actinomycetes</taxon>
        <taxon>Streptosporangiales</taxon>
        <taxon>Streptosporangiaceae</taxon>
        <taxon>Nonomuraea</taxon>
    </lineage>
</organism>